<sequence>MDTSTRNLELFDSKTIVRFFPTDPNLKRCHYDQPYEFINGRWLFNSSIIESEISKLDAIGTTGITFCLKVSDVINHTEPVVVEVYLNDSLLEKCLKDTGDETFKITFPQEALKGNDVITFAMALQADTCCKTSEIVEFVVRDETKPYVAEYYVFESLSASYIIFAVHFANEELIKEIKWSIDGVRIREGQPIAGMRAVYFHLPWAPMTNAQGEPEYINPDDFGGYVGRKGKRNAFELIVEVEDHEGRSYKMRGNHWVFRNSFASEEEARKLYDPQTLVDRYTISRHWQNAVKAQEEKNVEEHHVQNNFSSYTQPRQPKSYFMLIPHATNVNAIEKL</sequence>
<dbReference type="GeneID" id="32878188"/>
<dbReference type="EMBL" id="KX832224">
    <property type="protein sequence ID" value="ARR28854.1"/>
    <property type="molecule type" value="Genomic_DNA"/>
</dbReference>
<proteinExistence type="predicted"/>
<dbReference type="KEGG" id="vg:32878188"/>
<accession>A0A1X9T577</accession>
<organism evidence="1">
    <name type="scientific">Ranid herpesvirus 3</name>
    <dbReference type="NCBI Taxonomy" id="1987509"/>
    <lineage>
        <taxon>Viruses</taxon>
        <taxon>Duplodnaviria</taxon>
        <taxon>Heunggongvirae</taxon>
        <taxon>Peploviricota</taxon>
        <taxon>Herviviricetes</taxon>
        <taxon>Herpesvirales</taxon>
        <taxon>Alloherpesviridae</taxon>
        <taxon>Batravirus</taxon>
        <taxon>Batravirus ranidallo3</taxon>
    </lineage>
</organism>
<dbReference type="Proteomes" id="UP000203507">
    <property type="component" value="Segment"/>
</dbReference>
<evidence type="ECO:0000313" key="2">
    <source>
        <dbReference type="Proteomes" id="UP000203507"/>
    </source>
</evidence>
<reference evidence="1" key="1">
    <citation type="journal article" date="2017" name="Vet. Pathol.">
        <title>Ranid Herpesvirus 3 and Proliferative Dermatitis in Free-Ranging Wild Common Frogs (Rana Temporaria).</title>
        <authorList>
            <person name="Origgi F.C."/>
            <person name="Schmidt B.R."/>
            <person name="Lohmann P."/>
            <person name="Otten P."/>
            <person name="Akdesir E."/>
            <person name="Gaschen V."/>
            <person name="Aguilar-Bultet L."/>
            <person name="Wahli T."/>
            <person name="Sattler U."/>
            <person name="Stoffel M.H."/>
        </authorList>
    </citation>
    <scope>NUCLEOTIDE SEQUENCE [LARGE SCALE GENOMIC DNA]</scope>
    <source>
        <strain evidence="1">FO1_2015</strain>
    </source>
</reference>
<keyword evidence="2" id="KW-1185">Reference proteome</keyword>
<dbReference type="RefSeq" id="YP_009362363.1">
    <property type="nucleotide sequence ID" value="NC_034618.1"/>
</dbReference>
<name>A0A1X9T577_9VIRU</name>
<evidence type="ECO:0000313" key="1">
    <source>
        <dbReference type="EMBL" id="ARR28854.1"/>
    </source>
</evidence>
<protein>
    <submittedName>
        <fullName evidence="1">Uncharacterized protein</fullName>
    </submittedName>
</protein>